<name>A0A917J9B7_9SPHI</name>
<dbReference type="AlphaFoldDB" id="A0A917J9B7"/>
<keyword evidence="1" id="KW-0723">Serine/threonine-protein kinase</keyword>
<keyword evidence="4" id="KW-1185">Reference proteome</keyword>
<keyword evidence="1" id="KW-0418">Kinase</keyword>
<dbReference type="PANTHER" id="PTHR35526">
    <property type="entry name" value="ANTI-SIGMA-F FACTOR RSBW-RELATED"/>
    <property type="match status" value="1"/>
</dbReference>
<evidence type="ECO:0000313" key="3">
    <source>
        <dbReference type="EMBL" id="GGI50881.1"/>
    </source>
</evidence>
<dbReference type="SUPFAM" id="SSF55874">
    <property type="entry name" value="ATPase domain of HSP90 chaperone/DNA topoisomerase II/histidine kinase"/>
    <property type="match status" value="1"/>
</dbReference>
<reference evidence="3" key="2">
    <citation type="submission" date="2020-09" db="EMBL/GenBank/DDBJ databases">
        <authorList>
            <person name="Sun Q."/>
            <person name="Sedlacek I."/>
        </authorList>
    </citation>
    <scope>NUCLEOTIDE SEQUENCE</scope>
    <source>
        <strain evidence="3">CCM 8711</strain>
    </source>
</reference>
<organism evidence="3 4">
    <name type="scientific">Mucilaginibacter galii</name>
    <dbReference type="NCBI Taxonomy" id="2005073"/>
    <lineage>
        <taxon>Bacteria</taxon>
        <taxon>Pseudomonadati</taxon>
        <taxon>Bacteroidota</taxon>
        <taxon>Sphingobacteriia</taxon>
        <taxon>Sphingobacteriales</taxon>
        <taxon>Sphingobacteriaceae</taxon>
        <taxon>Mucilaginibacter</taxon>
    </lineage>
</organism>
<dbReference type="InterPro" id="IPR036890">
    <property type="entry name" value="HATPase_C_sf"/>
</dbReference>
<keyword evidence="1" id="KW-0808">Transferase</keyword>
<dbReference type="GO" id="GO:0004674">
    <property type="term" value="F:protein serine/threonine kinase activity"/>
    <property type="evidence" value="ECO:0007669"/>
    <property type="project" value="UniProtKB-KW"/>
</dbReference>
<sequence length="144" mass="16206">MQNNIQPNSVSTGELYTLQLPSTYESITLLENLIEDIADKFKISDDTFANMMTCLNEAAINAIVHGNKLDANKKVIVNADVDPKRSIWTITDEGEGFDYNQLPDPTAEENLEKLTGRGVFILKHLADQCIFNTRGNEVELHFKF</sequence>
<feature type="domain" description="Histidine kinase/HSP90-like ATPase" evidence="2">
    <location>
        <begin position="21"/>
        <end position="140"/>
    </location>
</feature>
<dbReference type="EMBL" id="BMDO01000005">
    <property type="protein sequence ID" value="GGI50881.1"/>
    <property type="molecule type" value="Genomic_DNA"/>
</dbReference>
<dbReference type="CDD" id="cd16936">
    <property type="entry name" value="HATPase_RsbW-like"/>
    <property type="match status" value="1"/>
</dbReference>
<dbReference type="Pfam" id="PF13581">
    <property type="entry name" value="HATPase_c_2"/>
    <property type="match status" value="1"/>
</dbReference>
<accession>A0A917J9B7</accession>
<dbReference type="InterPro" id="IPR050267">
    <property type="entry name" value="Anti-sigma-factor_SerPK"/>
</dbReference>
<comment type="caution">
    <text evidence="3">The sequence shown here is derived from an EMBL/GenBank/DDBJ whole genome shotgun (WGS) entry which is preliminary data.</text>
</comment>
<dbReference type="RefSeq" id="WP_229747096.1">
    <property type="nucleotide sequence ID" value="NZ_BMDO01000005.1"/>
</dbReference>
<proteinExistence type="predicted"/>
<evidence type="ECO:0000259" key="2">
    <source>
        <dbReference type="Pfam" id="PF13581"/>
    </source>
</evidence>
<reference evidence="3" key="1">
    <citation type="journal article" date="2014" name="Int. J. Syst. Evol. Microbiol.">
        <title>Complete genome sequence of Corynebacterium casei LMG S-19264T (=DSM 44701T), isolated from a smear-ripened cheese.</title>
        <authorList>
            <consortium name="US DOE Joint Genome Institute (JGI-PGF)"/>
            <person name="Walter F."/>
            <person name="Albersmeier A."/>
            <person name="Kalinowski J."/>
            <person name="Ruckert C."/>
        </authorList>
    </citation>
    <scope>NUCLEOTIDE SEQUENCE</scope>
    <source>
        <strain evidence="3">CCM 8711</strain>
    </source>
</reference>
<protein>
    <submittedName>
        <fullName evidence="3">ATPase</fullName>
    </submittedName>
</protein>
<evidence type="ECO:0000256" key="1">
    <source>
        <dbReference type="ARBA" id="ARBA00022527"/>
    </source>
</evidence>
<evidence type="ECO:0000313" key="4">
    <source>
        <dbReference type="Proteomes" id="UP000662074"/>
    </source>
</evidence>
<dbReference type="InterPro" id="IPR003594">
    <property type="entry name" value="HATPase_dom"/>
</dbReference>
<dbReference type="Proteomes" id="UP000662074">
    <property type="component" value="Unassembled WGS sequence"/>
</dbReference>
<dbReference type="PANTHER" id="PTHR35526:SF3">
    <property type="entry name" value="ANTI-SIGMA-F FACTOR RSBW"/>
    <property type="match status" value="1"/>
</dbReference>
<dbReference type="Gene3D" id="3.30.565.10">
    <property type="entry name" value="Histidine kinase-like ATPase, C-terminal domain"/>
    <property type="match status" value="1"/>
</dbReference>
<gene>
    <name evidence="3" type="ORF">GCM10011425_20930</name>
</gene>